<dbReference type="Proteomes" id="UP000766698">
    <property type="component" value="Unassembled WGS sequence"/>
</dbReference>
<accession>A0ABR6ENG7</accession>
<name>A0ABR6ENG7_9ACTN</name>
<evidence type="ECO:0000256" key="1">
    <source>
        <dbReference type="SAM" id="Phobius"/>
    </source>
</evidence>
<sequence>MRSASTTALTAALWYAGLAVATYAYFTRDMMIALFFVVAALLLAVGGVLLRRENPVGTKVATVGCALSLAVSLLLVFRFLAALTDSRTETYSDMSGSDLAVSTALVTGYVLGAAVPAVLVLRRLRHTPLSRQHT</sequence>
<gene>
    <name evidence="2" type="ORF">GL263_24150</name>
</gene>
<keyword evidence="1" id="KW-1133">Transmembrane helix</keyword>
<evidence type="ECO:0000313" key="3">
    <source>
        <dbReference type="Proteomes" id="UP000766698"/>
    </source>
</evidence>
<keyword evidence="1" id="KW-0812">Transmembrane</keyword>
<dbReference type="RefSeq" id="WP_182857862.1">
    <property type="nucleotide sequence ID" value="NZ_WMLF01000549.1"/>
</dbReference>
<comment type="caution">
    <text evidence="2">The sequence shown here is derived from an EMBL/GenBank/DDBJ whole genome shotgun (WGS) entry which is preliminary data.</text>
</comment>
<reference evidence="3" key="1">
    <citation type="journal article" date="2020" name="Syst. Appl. Microbiol.">
        <title>Streptomyces alkaliterrae sp. nov., isolated from an alkaline soil, and emended descriptions of Streptomyces alkaliphilus, Streptomyces calidiresistens and Streptomyces durbertensis.</title>
        <authorList>
            <person name="Swiecimska M."/>
            <person name="Golinska P."/>
            <person name="Nouioui I."/>
            <person name="Wypij M."/>
            <person name="Rai M."/>
            <person name="Sangal V."/>
            <person name="Goodfellow M."/>
        </authorList>
    </citation>
    <scope>NUCLEOTIDE SEQUENCE [LARGE SCALE GENOMIC DNA]</scope>
    <source>
        <strain evidence="3">DSM 104538</strain>
    </source>
</reference>
<dbReference type="EMBL" id="WMLF01000549">
    <property type="protein sequence ID" value="MBB1246617.1"/>
    <property type="molecule type" value="Genomic_DNA"/>
</dbReference>
<evidence type="ECO:0000313" key="2">
    <source>
        <dbReference type="EMBL" id="MBB1246617.1"/>
    </source>
</evidence>
<keyword evidence="1" id="KW-0472">Membrane</keyword>
<evidence type="ECO:0008006" key="4">
    <source>
        <dbReference type="Google" id="ProtNLM"/>
    </source>
</evidence>
<feature type="transmembrane region" description="Helical" evidence="1">
    <location>
        <begin position="101"/>
        <end position="121"/>
    </location>
</feature>
<proteinExistence type="predicted"/>
<organism evidence="2 3">
    <name type="scientific">Streptomyces durbertensis</name>
    <dbReference type="NCBI Taxonomy" id="2448886"/>
    <lineage>
        <taxon>Bacteria</taxon>
        <taxon>Bacillati</taxon>
        <taxon>Actinomycetota</taxon>
        <taxon>Actinomycetes</taxon>
        <taxon>Kitasatosporales</taxon>
        <taxon>Streptomycetaceae</taxon>
        <taxon>Streptomyces</taxon>
    </lineage>
</organism>
<protein>
    <recommendedName>
        <fullName evidence="4">Integral membrane protein</fullName>
    </recommendedName>
</protein>
<feature type="transmembrane region" description="Helical" evidence="1">
    <location>
        <begin position="62"/>
        <end position="81"/>
    </location>
</feature>
<keyword evidence="3" id="KW-1185">Reference proteome</keyword>
<feature type="transmembrane region" description="Helical" evidence="1">
    <location>
        <begin position="31"/>
        <end position="50"/>
    </location>
</feature>